<accession>A0A438G786</accession>
<gene>
    <name evidence="1" type="ORF">CK203_064585</name>
</gene>
<dbReference type="Proteomes" id="UP000288805">
    <property type="component" value="Unassembled WGS sequence"/>
</dbReference>
<protein>
    <submittedName>
        <fullName evidence="1">Uncharacterized protein</fullName>
    </submittedName>
</protein>
<comment type="caution">
    <text evidence="1">The sequence shown here is derived from an EMBL/GenBank/DDBJ whole genome shotgun (WGS) entry which is preliminary data.</text>
</comment>
<sequence>MVELGQCDVVDRCIEALVGGHVGYGPHNAPFSMCSCVKWSSLDLGCNGGVIERLVFRLFDSRPLRAIDRRERFRVQYGVVVRLMGGDPLSIENEPFNATVLVGSNSMSSSAFPFIFSSSSFSTLQRFSKPSSVRIRLPDSTKGAIKGHVVLGPWVGSYEHLAQEFEPRRKNKKGRLVEWVDYFHPCLASSGSGLPIVHYLHPSSSCS</sequence>
<reference evidence="1 2" key="1">
    <citation type="journal article" date="2018" name="PLoS Genet.">
        <title>Population sequencing reveals clonal diversity and ancestral inbreeding in the grapevine cultivar Chardonnay.</title>
        <authorList>
            <person name="Roach M.J."/>
            <person name="Johnson D.L."/>
            <person name="Bohlmann J."/>
            <person name="van Vuuren H.J."/>
            <person name="Jones S.J."/>
            <person name="Pretorius I.S."/>
            <person name="Schmidt S.A."/>
            <person name="Borneman A.R."/>
        </authorList>
    </citation>
    <scope>NUCLEOTIDE SEQUENCE [LARGE SCALE GENOMIC DNA]</scope>
    <source>
        <strain evidence="2">cv. Chardonnay</strain>
        <tissue evidence="1">Leaf</tissue>
    </source>
</reference>
<organism evidence="1 2">
    <name type="scientific">Vitis vinifera</name>
    <name type="common">Grape</name>
    <dbReference type="NCBI Taxonomy" id="29760"/>
    <lineage>
        <taxon>Eukaryota</taxon>
        <taxon>Viridiplantae</taxon>
        <taxon>Streptophyta</taxon>
        <taxon>Embryophyta</taxon>
        <taxon>Tracheophyta</taxon>
        <taxon>Spermatophyta</taxon>
        <taxon>Magnoliopsida</taxon>
        <taxon>eudicotyledons</taxon>
        <taxon>Gunneridae</taxon>
        <taxon>Pentapetalae</taxon>
        <taxon>rosids</taxon>
        <taxon>Vitales</taxon>
        <taxon>Vitaceae</taxon>
        <taxon>Viteae</taxon>
        <taxon>Vitis</taxon>
    </lineage>
</organism>
<evidence type="ECO:0000313" key="2">
    <source>
        <dbReference type="Proteomes" id="UP000288805"/>
    </source>
</evidence>
<proteinExistence type="predicted"/>
<evidence type="ECO:0000313" key="1">
    <source>
        <dbReference type="EMBL" id="RVW68076.1"/>
    </source>
</evidence>
<dbReference type="EMBL" id="QGNW01000551">
    <property type="protein sequence ID" value="RVW68076.1"/>
    <property type="molecule type" value="Genomic_DNA"/>
</dbReference>
<dbReference type="AlphaFoldDB" id="A0A438G786"/>
<name>A0A438G786_VITVI</name>